<accession>A0ABD0PR22</accession>
<evidence type="ECO:0000256" key="1">
    <source>
        <dbReference type="SAM" id="MobiDB-lite"/>
    </source>
</evidence>
<reference evidence="2 3" key="1">
    <citation type="submission" date="2024-05" db="EMBL/GenBank/DDBJ databases">
        <title>Genome sequencing and assembly of Indian major carp, Cirrhinus mrigala (Hamilton, 1822).</title>
        <authorList>
            <person name="Mohindra V."/>
            <person name="Chowdhury L.M."/>
            <person name="Lal K."/>
            <person name="Jena J.K."/>
        </authorList>
    </citation>
    <scope>NUCLEOTIDE SEQUENCE [LARGE SCALE GENOMIC DNA]</scope>
    <source>
        <strain evidence="2">CM1030</strain>
        <tissue evidence="2">Blood</tissue>
    </source>
</reference>
<name>A0ABD0PR22_CIRMR</name>
<evidence type="ECO:0000313" key="2">
    <source>
        <dbReference type="EMBL" id="KAL0176477.1"/>
    </source>
</evidence>
<comment type="caution">
    <text evidence="2">The sequence shown here is derived from an EMBL/GenBank/DDBJ whole genome shotgun (WGS) entry which is preliminary data.</text>
</comment>
<feature type="non-terminal residue" evidence="2">
    <location>
        <position position="1"/>
    </location>
</feature>
<sequence length="86" mass="9266">NVTTVCSQEDLTSSTLNPEPSPPSPRGAEHKPVPTDDREPVPTAADEPSHLGTTKLRIAEEPELHKMADQVQKLATTLTARKETVA</sequence>
<gene>
    <name evidence="2" type="ORF">M9458_028807</name>
</gene>
<feature type="compositionally biased region" description="Polar residues" evidence="1">
    <location>
        <begin position="1"/>
        <end position="18"/>
    </location>
</feature>
<dbReference type="AlphaFoldDB" id="A0ABD0PR22"/>
<dbReference type="Proteomes" id="UP001529510">
    <property type="component" value="Unassembled WGS sequence"/>
</dbReference>
<evidence type="ECO:0000313" key="3">
    <source>
        <dbReference type="Proteomes" id="UP001529510"/>
    </source>
</evidence>
<feature type="compositionally biased region" description="Basic and acidic residues" evidence="1">
    <location>
        <begin position="27"/>
        <end position="40"/>
    </location>
</feature>
<dbReference type="EMBL" id="JAMKFB020000014">
    <property type="protein sequence ID" value="KAL0176477.1"/>
    <property type="molecule type" value="Genomic_DNA"/>
</dbReference>
<feature type="region of interest" description="Disordered" evidence="1">
    <location>
        <begin position="1"/>
        <end position="54"/>
    </location>
</feature>
<organism evidence="2 3">
    <name type="scientific">Cirrhinus mrigala</name>
    <name type="common">Mrigala</name>
    <dbReference type="NCBI Taxonomy" id="683832"/>
    <lineage>
        <taxon>Eukaryota</taxon>
        <taxon>Metazoa</taxon>
        <taxon>Chordata</taxon>
        <taxon>Craniata</taxon>
        <taxon>Vertebrata</taxon>
        <taxon>Euteleostomi</taxon>
        <taxon>Actinopterygii</taxon>
        <taxon>Neopterygii</taxon>
        <taxon>Teleostei</taxon>
        <taxon>Ostariophysi</taxon>
        <taxon>Cypriniformes</taxon>
        <taxon>Cyprinidae</taxon>
        <taxon>Labeoninae</taxon>
        <taxon>Labeonini</taxon>
        <taxon>Cirrhinus</taxon>
    </lineage>
</organism>
<protein>
    <submittedName>
        <fullName evidence="2">Uncharacterized protein</fullName>
    </submittedName>
</protein>
<proteinExistence type="predicted"/>
<feature type="non-terminal residue" evidence="2">
    <location>
        <position position="86"/>
    </location>
</feature>
<keyword evidence="3" id="KW-1185">Reference proteome</keyword>